<dbReference type="Pfam" id="PF18283">
    <property type="entry name" value="CBM77"/>
    <property type="match status" value="1"/>
</dbReference>
<feature type="signal peptide" evidence="4">
    <location>
        <begin position="1"/>
        <end position="19"/>
    </location>
</feature>
<dbReference type="InterPro" id="IPR002022">
    <property type="entry name" value="Pec_lyase"/>
</dbReference>
<dbReference type="EMBL" id="FRBT01000002">
    <property type="protein sequence ID" value="SHL63402.1"/>
    <property type="molecule type" value="Genomic_DNA"/>
</dbReference>
<dbReference type="PANTHER" id="PTHR31683:SF18">
    <property type="entry name" value="PECTATE LYASE 21-RELATED"/>
    <property type="match status" value="1"/>
</dbReference>
<dbReference type="Pfam" id="PF00544">
    <property type="entry name" value="Pectate_lyase_4"/>
    <property type="match status" value="1"/>
</dbReference>
<dbReference type="OrthoDB" id="148600at2"/>
<evidence type="ECO:0000313" key="6">
    <source>
        <dbReference type="EMBL" id="SHL63402.1"/>
    </source>
</evidence>
<evidence type="ECO:0000256" key="1">
    <source>
        <dbReference type="ARBA" id="ARBA00022729"/>
    </source>
</evidence>
<name>A0A1M7C7X7_9FLAO</name>
<evidence type="ECO:0000256" key="2">
    <source>
        <dbReference type="ARBA" id="ARBA00023239"/>
    </source>
</evidence>
<dbReference type="InterPro" id="IPR012334">
    <property type="entry name" value="Pectin_lyas_fold"/>
</dbReference>
<feature type="chain" id="PRO_5009924482" evidence="4">
    <location>
        <begin position="20"/>
        <end position="950"/>
    </location>
</feature>
<evidence type="ECO:0000256" key="4">
    <source>
        <dbReference type="SAM" id="SignalP"/>
    </source>
</evidence>
<keyword evidence="3" id="KW-0964">Secreted</keyword>
<keyword evidence="3" id="KW-0119">Carbohydrate metabolism</keyword>
<dbReference type="NCBIfam" id="TIGR04183">
    <property type="entry name" value="Por_Secre_tail"/>
    <property type="match status" value="1"/>
</dbReference>
<comment type="subcellular location">
    <subcellularLocation>
        <location evidence="3">Secreted</location>
    </subcellularLocation>
</comment>
<feature type="domain" description="Pectate lyase" evidence="5">
    <location>
        <begin position="185"/>
        <end position="382"/>
    </location>
</feature>
<protein>
    <submittedName>
        <fullName evidence="6">Por secretion system C-terminal sorting domain-containing protein</fullName>
    </submittedName>
</protein>
<dbReference type="GO" id="GO:0005576">
    <property type="term" value="C:extracellular region"/>
    <property type="evidence" value="ECO:0007669"/>
    <property type="project" value="UniProtKB-SubCell"/>
</dbReference>
<dbReference type="InterPro" id="IPR041253">
    <property type="entry name" value="CBM77"/>
</dbReference>
<dbReference type="InterPro" id="IPR045032">
    <property type="entry name" value="PEL"/>
</dbReference>
<gene>
    <name evidence="6" type="ORF">SAMN05444484_10258</name>
</gene>
<dbReference type="SUPFAM" id="SSF51126">
    <property type="entry name" value="Pectin lyase-like"/>
    <property type="match status" value="1"/>
</dbReference>
<dbReference type="SMART" id="SM00656">
    <property type="entry name" value="Amb_all"/>
    <property type="match status" value="1"/>
</dbReference>
<dbReference type="Gene3D" id="2.160.20.10">
    <property type="entry name" value="Single-stranded right-handed beta-helix, Pectin lyase-like"/>
    <property type="match status" value="1"/>
</dbReference>
<proteinExistence type="inferred from homology"/>
<dbReference type="GO" id="GO:0000272">
    <property type="term" value="P:polysaccharide catabolic process"/>
    <property type="evidence" value="ECO:0007669"/>
    <property type="project" value="UniProtKB-KW"/>
</dbReference>
<evidence type="ECO:0000313" key="7">
    <source>
        <dbReference type="Proteomes" id="UP000184028"/>
    </source>
</evidence>
<organism evidence="6 7">
    <name type="scientific">Flavobacterium chilense</name>
    <dbReference type="NCBI Taxonomy" id="946677"/>
    <lineage>
        <taxon>Bacteria</taxon>
        <taxon>Pseudomonadati</taxon>
        <taxon>Bacteroidota</taxon>
        <taxon>Flavobacteriia</taxon>
        <taxon>Flavobacteriales</taxon>
        <taxon>Flavobacteriaceae</taxon>
        <taxon>Flavobacterium</taxon>
    </lineage>
</organism>
<dbReference type="Pfam" id="PF18962">
    <property type="entry name" value="Por_Secre_tail"/>
    <property type="match status" value="1"/>
</dbReference>
<dbReference type="InterPro" id="IPR011050">
    <property type="entry name" value="Pectin_lyase_fold/virulence"/>
</dbReference>
<reference evidence="7" key="1">
    <citation type="submission" date="2016-11" db="EMBL/GenBank/DDBJ databases">
        <authorList>
            <person name="Varghese N."/>
            <person name="Submissions S."/>
        </authorList>
    </citation>
    <scope>NUCLEOTIDE SEQUENCE [LARGE SCALE GENOMIC DNA]</scope>
    <source>
        <strain evidence="7">DSM 24724</strain>
    </source>
</reference>
<dbReference type="InterPro" id="IPR026444">
    <property type="entry name" value="Secre_tail"/>
</dbReference>
<sequence>MKKNLLLLSFLLVSIQIWSQQIQITESSGWLESAFVKWQPLSNAQTYNVYYTGNGLVDKKIDDQLIRSYGSYFRADIPGLKAGTYTVKVKPVISGAEGTGSTTSNLTVTAQDRNGFAFDGGRVPGGYNADGTPKTGAVILYITQNTKNTISMDITGASANPCVGLQNILYAIKKGKDTRPFIIRLIGNITDMTVMEGGDVVIENANNASSYVTIEGIGNDAVANGWGVRLKSASNIEVSNLGFMNCDSTAGDNVGMQQDNDHIWVHNCDLFYGNAGSDADQIKGDGALDNKSSTYITMSYNHFWDNGKASLLGLSEGTTTGLYVTYHHNWFDHSDSRHPRVRYYSAHIYNNYYDGVAKYGAGSTMGSSLFVEGNYFRNSKHPMMTSLQGTDIWDEANQVNNAGTMGTFSGEAGGSIKAFNNTFDASNATNNMRFVAYNDPNPLYNISGKISSTTDFDAYVATTRGETVSSSVKSKSGANIYNNFDTNAALYVKNLVVDQPATAKTKVMQYAGRVSGGDLKWTFNNSVDDASSIVITALKSALTNYTGSLVAVQGEGNPPASTQTLTSTSNNNQTVASGTAISSIVFTWGGSATDATVTGLPASGISFVKNTTAKTITITGTPTATLSYSITTIGTGTTATGSGTITVTTAGNQTLSSTSNNNQTVTSGTAISSIVFTWGGSATDATVTGLPASGISFVKNTTAKTITITGTPTATVSYSIATTGTGTVATGSGTITVTPSNPGTDQIHNFTTSGKTSTFYSISGNMNSTPGSVTYAGLTLTERLKIESSTSITYTTASASTLTLVFDSNFTGTIKVDNVSYTASAGIVTASIASGSHTITKGSVGNLFYISTKYSGGTSKMAQTAQISEAPEVTETAKIILYPNPVSNTLYLSNSSQNIKQVLVYNLSGILVKSAGKDTESIDFNQLAPGTYLVKVYTTEGSFNQTILKK</sequence>
<keyword evidence="2 3" id="KW-0456">Lyase</keyword>
<keyword evidence="3" id="KW-0624">Polysaccharide degradation</keyword>
<dbReference type="GO" id="GO:0030570">
    <property type="term" value="F:pectate lyase activity"/>
    <property type="evidence" value="ECO:0007669"/>
    <property type="project" value="InterPro"/>
</dbReference>
<dbReference type="AlphaFoldDB" id="A0A1M7C7X7"/>
<dbReference type="PANTHER" id="PTHR31683">
    <property type="entry name" value="PECTATE LYASE 18-RELATED"/>
    <property type="match status" value="1"/>
</dbReference>
<evidence type="ECO:0000256" key="3">
    <source>
        <dbReference type="RuleBase" id="RU361173"/>
    </source>
</evidence>
<evidence type="ECO:0000259" key="5">
    <source>
        <dbReference type="SMART" id="SM00656"/>
    </source>
</evidence>
<dbReference type="RefSeq" id="WP_068841534.1">
    <property type="nucleotide sequence ID" value="NZ_FRBT01000002.1"/>
</dbReference>
<dbReference type="Proteomes" id="UP000184028">
    <property type="component" value="Unassembled WGS sequence"/>
</dbReference>
<accession>A0A1M7C7X7</accession>
<comment type="similarity">
    <text evidence="3">Belongs to the polysaccharide lyase 1 family.</text>
</comment>
<keyword evidence="7" id="KW-1185">Reference proteome</keyword>
<keyword evidence="1 4" id="KW-0732">Signal</keyword>
<dbReference type="STRING" id="946677.SAMN05444484_10258"/>